<evidence type="ECO:0000313" key="2">
    <source>
        <dbReference type="Proteomes" id="UP000274346"/>
    </source>
</evidence>
<reference evidence="1 2" key="1">
    <citation type="submission" date="2018-12" db="EMBL/GenBank/DDBJ databases">
        <authorList>
            <consortium name="Pathogen Informatics"/>
        </authorList>
    </citation>
    <scope>NUCLEOTIDE SEQUENCE [LARGE SCALE GENOMIC DNA]</scope>
    <source>
        <strain evidence="1 2">NCTC13098</strain>
    </source>
</reference>
<proteinExistence type="predicted"/>
<dbReference type="KEGG" id="rtg:NCTC13098_03795"/>
<dbReference type="EMBL" id="LR131271">
    <property type="protein sequence ID" value="VDR27426.1"/>
    <property type="molecule type" value="Genomic_DNA"/>
</dbReference>
<sequence>MIPVTVDYPDVIVPLADNTVKRLRAVESIKLVNLTFGILNNDERHQRRQRLRREKMKPPLSG</sequence>
<evidence type="ECO:0000313" key="1">
    <source>
        <dbReference type="EMBL" id="VDR27426.1"/>
    </source>
</evidence>
<dbReference type="AlphaFoldDB" id="A0A3P8M2J0"/>
<protein>
    <submittedName>
        <fullName evidence="1">Uncharacterized protein</fullName>
    </submittedName>
</protein>
<organism evidence="1 2">
    <name type="scientific">Raoultella terrigena</name>
    <name type="common">Klebsiella terrigena</name>
    <dbReference type="NCBI Taxonomy" id="577"/>
    <lineage>
        <taxon>Bacteria</taxon>
        <taxon>Pseudomonadati</taxon>
        <taxon>Pseudomonadota</taxon>
        <taxon>Gammaproteobacteria</taxon>
        <taxon>Enterobacterales</taxon>
        <taxon>Enterobacteriaceae</taxon>
        <taxon>Klebsiella/Raoultella group</taxon>
        <taxon>Raoultella</taxon>
    </lineage>
</organism>
<name>A0A3P8M2J0_RAOTE</name>
<accession>A0A3P8M2J0</accession>
<gene>
    <name evidence="1" type="ORF">NCTC13098_03795</name>
</gene>
<dbReference type="Proteomes" id="UP000274346">
    <property type="component" value="Chromosome"/>
</dbReference>